<accession>A0A087CDS7</accession>
<dbReference type="RefSeq" id="WP_033495245.1">
    <property type="nucleotide sequence ID" value="NZ_JGZI01000010.1"/>
</dbReference>
<keyword evidence="11" id="KW-1133">Transmembrane helix</keyword>
<proteinExistence type="predicted"/>
<dbReference type="Pfam" id="PF00069">
    <property type="entry name" value="Pkinase"/>
    <property type="match status" value="1"/>
</dbReference>
<name>A0A087CDS7_9BIFI</name>
<dbReference type="AlphaFoldDB" id="A0A087CDS7"/>
<sequence length="710" mass="76086">MSEEGLQPQGLVLDGRYRIIRRIAEGGMATVYEALDERLSRQVAVKIMHLQLAQGPHRAQFVERFYREVRSAASIASPHIVQVYDSGEYQGRNYLVMEYVRGVNLRYEMNMQGTFSVHETLRIISETLEGLSAAHETGVVHRDIKPENILLNTRGHVQITDFGLAKAASQATLSTTGMLLGTAAYLAPEMIELNQATKQGDLYALGIIAYEMLSGSVPFASDNPVTLAFRHVHDDVPRLDTVCDGIDPSVSAVIGHLCERAMESRPKDAYEALQEINACNARLSPDAGLFRVPPSDRPQSENTEATALQARHQETASMAVPVPPAAGQAEHTQQTSTSGQTVDSGQGMDSDQTVNLGAWGTHDGEGDTQIRHESAMGAPTTQTPRKRRRPALIAAISVFAVLLLSGGIFSWWYFLGPGSYWTVPQPNDITCTNESVCNLAGADFSKYESTLKVSGIAYSVSKEYSDAVANGRIISASPEAVGSHVSKRGGSLKIVVSQGVKQSTIPEDILDATSEAGKKPLEALKNAGFSAVSHDEDKDEYSLTVPEGAAISVSPEPGTTLDHNASVSIVLSKGPKPVSMPDITGRSKAAAEQQLAEAQLKVTYTEDWSDSVESGKVVSATQQAGAQLHWGDAVTVVISKGPQMVTMPDVRGQSSDDASKTLKALGFEVKISAPLGDLTHTVRLQSPDPGASVRLRDSNGKATVVTLTVV</sequence>
<evidence type="ECO:0000259" key="12">
    <source>
        <dbReference type="PROSITE" id="PS50011"/>
    </source>
</evidence>
<keyword evidence="4" id="KW-0677">Repeat</keyword>
<protein>
    <recommendedName>
        <fullName evidence="1">non-specific serine/threonine protein kinase</fullName>
        <ecNumber evidence="1">2.7.11.1</ecNumber>
    </recommendedName>
</protein>
<dbReference type="SMART" id="SM00220">
    <property type="entry name" value="S_TKc"/>
    <property type="match status" value="1"/>
</dbReference>
<dbReference type="EMBL" id="JGZI01000010">
    <property type="protein sequence ID" value="KFI81427.1"/>
    <property type="molecule type" value="Genomic_DNA"/>
</dbReference>
<feature type="compositionally biased region" description="Polar residues" evidence="10">
    <location>
        <begin position="330"/>
        <end position="355"/>
    </location>
</feature>
<evidence type="ECO:0000256" key="7">
    <source>
        <dbReference type="ARBA" id="ARBA00022840"/>
    </source>
</evidence>
<dbReference type="InterPro" id="IPR008271">
    <property type="entry name" value="Ser/Thr_kinase_AS"/>
</dbReference>
<dbReference type="eggNOG" id="COG0515">
    <property type="taxonomic scope" value="Bacteria"/>
</dbReference>
<evidence type="ECO:0000256" key="11">
    <source>
        <dbReference type="SAM" id="Phobius"/>
    </source>
</evidence>
<keyword evidence="3 14" id="KW-0808">Transferase</keyword>
<feature type="domain" description="PASTA" evidence="13">
    <location>
        <begin position="432"/>
        <end position="498"/>
    </location>
</feature>
<dbReference type="STRING" id="218140.BPSY_1835"/>
<dbReference type="GO" id="GO:0106310">
    <property type="term" value="F:protein serine kinase activity"/>
    <property type="evidence" value="ECO:0007669"/>
    <property type="project" value="RHEA"/>
</dbReference>
<evidence type="ECO:0000256" key="6">
    <source>
        <dbReference type="ARBA" id="ARBA00022777"/>
    </source>
</evidence>
<dbReference type="Gene3D" id="3.30.10.20">
    <property type="match status" value="4"/>
</dbReference>
<dbReference type="FunFam" id="3.30.200.20:FF:000035">
    <property type="entry name" value="Serine/threonine protein kinase Stk1"/>
    <property type="match status" value="1"/>
</dbReference>
<keyword evidence="11" id="KW-0472">Membrane</keyword>
<feature type="transmembrane region" description="Helical" evidence="11">
    <location>
        <begin position="391"/>
        <end position="414"/>
    </location>
</feature>
<feature type="domain" description="PASTA" evidence="13">
    <location>
        <begin position="574"/>
        <end position="640"/>
    </location>
</feature>
<dbReference type="PANTHER" id="PTHR43289">
    <property type="entry name" value="MITOGEN-ACTIVATED PROTEIN KINASE KINASE KINASE 20-RELATED"/>
    <property type="match status" value="1"/>
</dbReference>
<dbReference type="SUPFAM" id="SSF56112">
    <property type="entry name" value="Protein kinase-like (PK-like)"/>
    <property type="match status" value="1"/>
</dbReference>
<keyword evidence="2 14" id="KW-0723">Serine/threonine-protein kinase</keyword>
<dbReference type="InterPro" id="IPR011009">
    <property type="entry name" value="Kinase-like_dom_sf"/>
</dbReference>
<dbReference type="InterPro" id="IPR000719">
    <property type="entry name" value="Prot_kinase_dom"/>
</dbReference>
<dbReference type="PROSITE" id="PS00108">
    <property type="entry name" value="PROTEIN_KINASE_ST"/>
    <property type="match status" value="1"/>
</dbReference>
<evidence type="ECO:0000256" key="3">
    <source>
        <dbReference type="ARBA" id="ARBA00022679"/>
    </source>
</evidence>
<keyword evidence="15" id="KW-1185">Reference proteome</keyword>
<keyword evidence="7" id="KW-0067">ATP-binding</keyword>
<dbReference type="GeneID" id="98301028"/>
<evidence type="ECO:0000313" key="14">
    <source>
        <dbReference type="EMBL" id="KFI81427.1"/>
    </source>
</evidence>
<evidence type="ECO:0000256" key="2">
    <source>
        <dbReference type="ARBA" id="ARBA00022527"/>
    </source>
</evidence>
<evidence type="ECO:0000259" key="13">
    <source>
        <dbReference type="PROSITE" id="PS51178"/>
    </source>
</evidence>
<feature type="region of interest" description="Disordered" evidence="10">
    <location>
        <begin position="285"/>
        <end position="307"/>
    </location>
</feature>
<evidence type="ECO:0000256" key="4">
    <source>
        <dbReference type="ARBA" id="ARBA00022737"/>
    </source>
</evidence>
<dbReference type="PROSITE" id="PS51178">
    <property type="entry name" value="PASTA"/>
    <property type="match status" value="4"/>
</dbReference>
<feature type="region of interest" description="Disordered" evidence="10">
    <location>
        <begin position="324"/>
        <end position="365"/>
    </location>
</feature>
<dbReference type="CDD" id="cd14014">
    <property type="entry name" value="STKc_PknB_like"/>
    <property type="match status" value="1"/>
</dbReference>
<dbReference type="Gene3D" id="1.10.510.10">
    <property type="entry name" value="Transferase(Phosphotransferase) domain 1"/>
    <property type="match status" value="1"/>
</dbReference>
<evidence type="ECO:0000256" key="9">
    <source>
        <dbReference type="ARBA" id="ARBA00048679"/>
    </source>
</evidence>
<dbReference type="Gene3D" id="3.30.200.20">
    <property type="entry name" value="Phosphorylase Kinase, domain 1"/>
    <property type="match status" value="1"/>
</dbReference>
<keyword evidence="5" id="KW-0547">Nucleotide-binding</keyword>
<dbReference type="CDD" id="cd06577">
    <property type="entry name" value="PASTA_pknB"/>
    <property type="match status" value="4"/>
</dbReference>
<keyword evidence="6 14" id="KW-0418">Kinase</keyword>
<dbReference type="eggNOG" id="COG2815">
    <property type="taxonomic scope" value="Bacteria"/>
</dbReference>
<dbReference type="OrthoDB" id="9762169at2"/>
<dbReference type="EC" id="2.7.11.1" evidence="1"/>
<dbReference type="InterPro" id="IPR005543">
    <property type="entry name" value="PASTA_dom"/>
</dbReference>
<comment type="catalytic activity">
    <reaction evidence="9">
        <text>L-seryl-[protein] + ATP = O-phospho-L-seryl-[protein] + ADP + H(+)</text>
        <dbReference type="Rhea" id="RHEA:17989"/>
        <dbReference type="Rhea" id="RHEA-COMP:9863"/>
        <dbReference type="Rhea" id="RHEA-COMP:11604"/>
        <dbReference type="ChEBI" id="CHEBI:15378"/>
        <dbReference type="ChEBI" id="CHEBI:29999"/>
        <dbReference type="ChEBI" id="CHEBI:30616"/>
        <dbReference type="ChEBI" id="CHEBI:83421"/>
        <dbReference type="ChEBI" id="CHEBI:456216"/>
        <dbReference type="EC" id="2.7.11.1"/>
    </reaction>
</comment>
<feature type="domain" description="PASTA" evidence="13">
    <location>
        <begin position="641"/>
        <end position="710"/>
    </location>
</feature>
<reference evidence="14 15" key="1">
    <citation type="submission" date="2014-03" db="EMBL/GenBank/DDBJ databases">
        <title>Genomics of Bifidobacteria.</title>
        <authorList>
            <person name="Ventura M."/>
            <person name="Milani C."/>
            <person name="Lugli G.A."/>
        </authorList>
    </citation>
    <scope>NUCLEOTIDE SEQUENCE [LARGE SCALE GENOMIC DNA]</scope>
    <source>
        <strain evidence="14 15">LMG 21775</strain>
    </source>
</reference>
<comment type="caution">
    <text evidence="14">The sequence shown here is derived from an EMBL/GenBank/DDBJ whole genome shotgun (WGS) entry which is preliminary data.</text>
</comment>
<dbReference type="Pfam" id="PF03793">
    <property type="entry name" value="PASTA"/>
    <property type="match status" value="4"/>
</dbReference>
<dbReference type="PANTHER" id="PTHR43289:SF6">
    <property type="entry name" value="SERINE_THREONINE-PROTEIN KINASE NEKL-3"/>
    <property type="match status" value="1"/>
</dbReference>
<dbReference type="GO" id="GO:0004674">
    <property type="term" value="F:protein serine/threonine kinase activity"/>
    <property type="evidence" value="ECO:0007669"/>
    <property type="project" value="UniProtKB-KW"/>
</dbReference>
<dbReference type="PROSITE" id="PS50011">
    <property type="entry name" value="PROTEIN_KINASE_DOM"/>
    <property type="match status" value="1"/>
</dbReference>
<evidence type="ECO:0000256" key="5">
    <source>
        <dbReference type="ARBA" id="ARBA00022741"/>
    </source>
</evidence>
<feature type="domain" description="Protein kinase" evidence="12">
    <location>
        <begin position="17"/>
        <end position="283"/>
    </location>
</feature>
<evidence type="ECO:0000256" key="1">
    <source>
        <dbReference type="ARBA" id="ARBA00012513"/>
    </source>
</evidence>
<evidence type="ECO:0000256" key="8">
    <source>
        <dbReference type="ARBA" id="ARBA00047899"/>
    </source>
</evidence>
<dbReference type="GO" id="GO:0005524">
    <property type="term" value="F:ATP binding"/>
    <property type="evidence" value="ECO:0007669"/>
    <property type="project" value="UniProtKB-KW"/>
</dbReference>
<keyword evidence="11" id="KW-0812">Transmembrane</keyword>
<gene>
    <name evidence="14" type="ORF">BPSY_1835</name>
</gene>
<feature type="domain" description="PASTA" evidence="13">
    <location>
        <begin position="499"/>
        <end position="573"/>
    </location>
</feature>
<comment type="catalytic activity">
    <reaction evidence="8">
        <text>L-threonyl-[protein] + ATP = O-phospho-L-threonyl-[protein] + ADP + H(+)</text>
        <dbReference type="Rhea" id="RHEA:46608"/>
        <dbReference type="Rhea" id="RHEA-COMP:11060"/>
        <dbReference type="Rhea" id="RHEA-COMP:11605"/>
        <dbReference type="ChEBI" id="CHEBI:15378"/>
        <dbReference type="ChEBI" id="CHEBI:30013"/>
        <dbReference type="ChEBI" id="CHEBI:30616"/>
        <dbReference type="ChEBI" id="CHEBI:61977"/>
        <dbReference type="ChEBI" id="CHEBI:456216"/>
        <dbReference type="EC" id="2.7.11.1"/>
    </reaction>
</comment>
<organism evidence="14 15">
    <name type="scientific">Bifidobacterium psychraerophilum</name>
    <dbReference type="NCBI Taxonomy" id="218140"/>
    <lineage>
        <taxon>Bacteria</taxon>
        <taxon>Bacillati</taxon>
        <taxon>Actinomycetota</taxon>
        <taxon>Actinomycetes</taxon>
        <taxon>Bifidobacteriales</taxon>
        <taxon>Bifidobacteriaceae</taxon>
        <taxon>Bifidobacterium</taxon>
    </lineage>
</organism>
<evidence type="ECO:0000313" key="15">
    <source>
        <dbReference type="Proteomes" id="UP000029050"/>
    </source>
</evidence>
<dbReference type="SMART" id="SM00740">
    <property type="entry name" value="PASTA"/>
    <property type="match status" value="4"/>
</dbReference>
<dbReference type="Proteomes" id="UP000029050">
    <property type="component" value="Unassembled WGS sequence"/>
</dbReference>
<evidence type="ECO:0000256" key="10">
    <source>
        <dbReference type="SAM" id="MobiDB-lite"/>
    </source>
</evidence>